<name>A0ABQ9GU45_9NEOP</name>
<organism evidence="2 3">
    <name type="scientific">Dryococelus australis</name>
    <dbReference type="NCBI Taxonomy" id="614101"/>
    <lineage>
        <taxon>Eukaryota</taxon>
        <taxon>Metazoa</taxon>
        <taxon>Ecdysozoa</taxon>
        <taxon>Arthropoda</taxon>
        <taxon>Hexapoda</taxon>
        <taxon>Insecta</taxon>
        <taxon>Pterygota</taxon>
        <taxon>Neoptera</taxon>
        <taxon>Polyneoptera</taxon>
        <taxon>Phasmatodea</taxon>
        <taxon>Verophasmatodea</taxon>
        <taxon>Anareolatae</taxon>
        <taxon>Phasmatidae</taxon>
        <taxon>Eurycanthinae</taxon>
        <taxon>Dryococelus</taxon>
    </lineage>
</organism>
<accession>A0ABQ9GU45</accession>
<evidence type="ECO:0000313" key="2">
    <source>
        <dbReference type="EMBL" id="KAJ8875552.1"/>
    </source>
</evidence>
<protein>
    <recommendedName>
        <fullName evidence="1">Mutator-like transposase domain-containing protein</fullName>
    </recommendedName>
</protein>
<gene>
    <name evidence="2" type="ORF">PR048_023447</name>
</gene>
<dbReference type="InterPro" id="IPR049012">
    <property type="entry name" value="Mutator_transp_dom"/>
</dbReference>
<evidence type="ECO:0000259" key="1">
    <source>
        <dbReference type="Pfam" id="PF20700"/>
    </source>
</evidence>
<dbReference type="EMBL" id="JARBHB010000009">
    <property type="protein sequence ID" value="KAJ8875552.1"/>
    <property type="molecule type" value="Genomic_DNA"/>
</dbReference>
<comment type="caution">
    <text evidence="2">The sequence shown here is derived from an EMBL/GenBank/DDBJ whole genome shotgun (WGS) entry which is preliminary data.</text>
</comment>
<proteinExistence type="predicted"/>
<reference evidence="2 3" key="1">
    <citation type="submission" date="2023-02" db="EMBL/GenBank/DDBJ databases">
        <title>LHISI_Scaffold_Assembly.</title>
        <authorList>
            <person name="Stuart O.P."/>
            <person name="Cleave R."/>
            <person name="Magrath M.J.L."/>
            <person name="Mikheyev A.S."/>
        </authorList>
    </citation>
    <scope>NUCLEOTIDE SEQUENCE [LARGE SCALE GENOMIC DNA]</scope>
    <source>
        <strain evidence="2">Daus_M_001</strain>
        <tissue evidence="2">Leg muscle</tissue>
    </source>
</reference>
<feature type="domain" description="Mutator-like transposase" evidence="1">
    <location>
        <begin position="16"/>
        <end position="119"/>
    </location>
</feature>
<keyword evidence="3" id="KW-1185">Reference proteome</keyword>
<feature type="domain" description="Mutator-like transposase" evidence="1">
    <location>
        <begin position="208"/>
        <end position="305"/>
    </location>
</feature>
<evidence type="ECO:0000313" key="3">
    <source>
        <dbReference type="Proteomes" id="UP001159363"/>
    </source>
</evidence>
<sequence length="526" mass="59902">MDLALHEQLRINFRKAGPDVLNNAGAWAVLTSGIGFSQFENMLGTLDVPAMSHKAFSKNESVVWLEHLEKSISEAGKEERLLAEEKGNVDSDGLSFITVIVDVRGVKATTTTMHHQLSSQQMRVNEVDMEKHRECKDRGKWRSPENPPSHGIIPARFPHAKTEVTLPRIEPRWPWWEVSGLVTRLQRPLKVGTSTILYVNGQRDKMCRQRHVCYKNWNNNRPSAAMEQDITVEGFRSSEQMHGMDGDSSVYARLLQNVPYSRSIHKIECASHCIKNYTSHLHTLASDKTFAVDARKLLKSSITGMTAAARGAIRYCGCAGEQVSDLVHDSENGPLVHRVVPKAPRLIQHKTNNAAAFYASLVAKYNVGLQFQKRRHSWELSPFKKLTGRCPRQTQKKILNKKIECQNARKRRRLSYDDADRPAKRYNLPHQTLTMVQKLNNQKIKTSGHANSELWHDMRRSCLTANNFSAVCRRKDMTSCANLVKWLLYIPNFSTAAIAFHQQEQLASRKQQNKKRGFSWNLDLMG</sequence>
<dbReference type="Proteomes" id="UP001159363">
    <property type="component" value="Chromosome 8"/>
</dbReference>
<dbReference type="Pfam" id="PF20700">
    <property type="entry name" value="Mutator"/>
    <property type="match status" value="2"/>
</dbReference>